<dbReference type="AlphaFoldDB" id="A0A7D7LG54"/>
<dbReference type="EMBL" id="CP054698">
    <property type="protein sequence ID" value="QMS91368.1"/>
    <property type="molecule type" value="Genomic_DNA"/>
</dbReference>
<organism evidence="1 2">
    <name type="scientific">Nostoc edaphicum CCNP1411</name>
    <dbReference type="NCBI Taxonomy" id="1472755"/>
    <lineage>
        <taxon>Bacteria</taxon>
        <taxon>Bacillati</taxon>
        <taxon>Cyanobacteriota</taxon>
        <taxon>Cyanophyceae</taxon>
        <taxon>Nostocales</taxon>
        <taxon>Nostocaceae</taxon>
        <taxon>Nostoc</taxon>
    </lineage>
</organism>
<gene>
    <name evidence="1" type="ORF">HUN01_28615</name>
</gene>
<proteinExistence type="predicted"/>
<reference evidence="2" key="1">
    <citation type="submission" date="2020-06" db="EMBL/GenBank/DDBJ databases">
        <title>Nostoc edaphicum CCNP1411 genome.</title>
        <authorList>
            <person name="Fidor A."/>
            <person name="Grabski M."/>
            <person name="Gawor J."/>
            <person name="Gromadka R."/>
            <person name="Wegrzyn G."/>
            <person name="Mazur-Marzec H."/>
        </authorList>
    </citation>
    <scope>NUCLEOTIDE SEQUENCE [LARGE SCALE GENOMIC DNA]</scope>
    <source>
        <strain evidence="2">CCNP1411</strain>
    </source>
</reference>
<dbReference type="KEGG" id="ned:HUN01_28615"/>
<accession>A0A7D7LG54</accession>
<name>A0A7D7LG54_9NOSO</name>
<dbReference type="RefSeq" id="WP_181929003.1">
    <property type="nucleotide sequence ID" value="NZ_CP054698.1"/>
</dbReference>
<evidence type="ECO:0000313" key="2">
    <source>
        <dbReference type="Proteomes" id="UP000514713"/>
    </source>
</evidence>
<evidence type="ECO:0000313" key="1">
    <source>
        <dbReference type="EMBL" id="QMS91368.1"/>
    </source>
</evidence>
<dbReference type="Proteomes" id="UP000514713">
    <property type="component" value="Chromosome"/>
</dbReference>
<sequence length="96" mass="10821">MSKPIGYFCAVTPGDGSFLDHLQNKYGSQLEKLSKVEKLHILNALVINLIHAEPLQGNAETIRKLQIGIHERLPIDDHLSLIDAIVNQLKHQSFQR</sequence>
<keyword evidence="2" id="KW-1185">Reference proteome</keyword>
<protein>
    <submittedName>
        <fullName evidence="1">Uncharacterized protein</fullName>
    </submittedName>
</protein>